<evidence type="ECO:0000313" key="3">
    <source>
        <dbReference type="Proteomes" id="UP000677244"/>
    </source>
</evidence>
<protein>
    <submittedName>
        <fullName evidence="2">Uncharacterized protein</fullName>
    </submittedName>
</protein>
<reference evidence="2 3" key="1">
    <citation type="submission" date="2021-03" db="EMBL/GenBank/DDBJ databases">
        <title>Assistant Professor.</title>
        <authorList>
            <person name="Huq M.A."/>
        </authorList>
    </citation>
    <scope>NUCLEOTIDE SEQUENCE [LARGE SCALE GENOMIC DNA]</scope>
    <source>
        <strain evidence="2 3">MAH-29</strain>
    </source>
</reference>
<proteinExistence type="predicted"/>
<dbReference type="EMBL" id="JAGHKO010000010">
    <property type="protein sequence ID" value="MBO9203541.1"/>
    <property type="molecule type" value="Genomic_DNA"/>
</dbReference>
<sequence length="110" mass="12996">MLTEQEKRFLEYWEANRLREKKINKQLLLGLPIGLLFAVPVLILLFSGKFWYTRANMVANSQSSPVILMIAVICIAVFVAVFYKRHQWEQREQHYLELKAREKEEEGIGQ</sequence>
<feature type="transmembrane region" description="Helical" evidence="1">
    <location>
        <begin position="66"/>
        <end position="83"/>
    </location>
</feature>
<keyword evidence="3" id="KW-1185">Reference proteome</keyword>
<evidence type="ECO:0000313" key="2">
    <source>
        <dbReference type="EMBL" id="MBO9203541.1"/>
    </source>
</evidence>
<dbReference type="Proteomes" id="UP000677244">
    <property type="component" value="Unassembled WGS sequence"/>
</dbReference>
<accession>A0ABS3Z041</accession>
<keyword evidence="1" id="KW-0812">Transmembrane</keyword>
<keyword evidence="1" id="KW-0472">Membrane</keyword>
<comment type="caution">
    <text evidence="2">The sequence shown here is derived from an EMBL/GenBank/DDBJ whole genome shotgun (WGS) entry which is preliminary data.</text>
</comment>
<organism evidence="2 3">
    <name type="scientific">Niastella soli</name>
    <dbReference type="NCBI Taxonomy" id="2821487"/>
    <lineage>
        <taxon>Bacteria</taxon>
        <taxon>Pseudomonadati</taxon>
        <taxon>Bacteroidota</taxon>
        <taxon>Chitinophagia</taxon>
        <taxon>Chitinophagales</taxon>
        <taxon>Chitinophagaceae</taxon>
        <taxon>Niastella</taxon>
    </lineage>
</organism>
<feature type="transmembrane region" description="Helical" evidence="1">
    <location>
        <begin position="27"/>
        <end position="46"/>
    </location>
</feature>
<keyword evidence="1" id="KW-1133">Transmembrane helix</keyword>
<evidence type="ECO:0000256" key="1">
    <source>
        <dbReference type="SAM" id="Phobius"/>
    </source>
</evidence>
<gene>
    <name evidence="2" type="ORF">J7I42_24870</name>
</gene>
<dbReference type="RefSeq" id="WP_209141594.1">
    <property type="nucleotide sequence ID" value="NZ_JAGHKO010000010.1"/>
</dbReference>
<name>A0ABS3Z041_9BACT</name>